<dbReference type="InterPro" id="IPR045550">
    <property type="entry name" value="AARE_N"/>
</dbReference>
<comment type="caution">
    <text evidence="11">The sequence shown here is derived from an EMBL/GenBank/DDBJ whole genome shotgun (WGS) entry which is preliminary data.</text>
</comment>
<accession>A0AAD5V088</accession>
<keyword evidence="6" id="KW-0963">Cytoplasm</keyword>
<dbReference type="Gene3D" id="3.40.50.1820">
    <property type="entry name" value="alpha/beta hydrolase"/>
    <property type="match status" value="1"/>
</dbReference>
<comment type="subcellular location">
    <subcellularLocation>
        <location evidence="2">Cytoplasm</location>
    </subcellularLocation>
</comment>
<organism evidence="11 12">
    <name type="scientific">Meripilus lineatus</name>
    <dbReference type="NCBI Taxonomy" id="2056292"/>
    <lineage>
        <taxon>Eukaryota</taxon>
        <taxon>Fungi</taxon>
        <taxon>Dikarya</taxon>
        <taxon>Basidiomycota</taxon>
        <taxon>Agaricomycotina</taxon>
        <taxon>Agaricomycetes</taxon>
        <taxon>Polyporales</taxon>
        <taxon>Meripilaceae</taxon>
        <taxon>Meripilus</taxon>
    </lineage>
</organism>
<dbReference type="PANTHER" id="PTHR42776">
    <property type="entry name" value="SERINE PEPTIDASE S9 FAMILY MEMBER"/>
    <property type="match status" value="1"/>
</dbReference>
<dbReference type="Pfam" id="PF19283">
    <property type="entry name" value="APEH_N"/>
    <property type="match status" value="1"/>
</dbReference>
<dbReference type="SUPFAM" id="SSF53474">
    <property type="entry name" value="alpha/beta-Hydrolases"/>
    <property type="match status" value="1"/>
</dbReference>
<dbReference type="PANTHER" id="PTHR42776:SF4">
    <property type="entry name" value="ACYLAMINO-ACID-RELEASING ENZYME"/>
    <property type="match status" value="1"/>
</dbReference>
<evidence type="ECO:0000313" key="11">
    <source>
        <dbReference type="EMBL" id="KAJ3481094.1"/>
    </source>
</evidence>
<dbReference type="Pfam" id="PF00326">
    <property type="entry name" value="Peptidase_S9"/>
    <property type="match status" value="1"/>
</dbReference>
<dbReference type="GO" id="GO:0008242">
    <property type="term" value="F:omega peptidase activity"/>
    <property type="evidence" value="ECO:0007669"/>
    <property type="project" value="UniProtKB-EC"/>
</dbReference>
<dbReference type="AlphaFoldDB" id="A0AAD5V088"/>
<comment type="catalytic activity">
    <reaction evidence="1">
        <text>Cleavage of an N-acetyl or N-formyl amino acid from the N-terminus of a polypeptide.</text>
        <dbReference type="EC" id="3.4.19.1"/>
    </reaction>
</comment>
<keyword evidence="12" id="KW-1185">Reference proteome</keyword>
<proteinExistence type="inferred from homology"/>
<dbReference type="InterPro" id="IPR029058">
    <property type="entry name" value="AB_hydrolase_fold"/>
</dbReference>
<evidence type="ECO:0000313" key="12">
    <source>
        <dbReference type="Proteomes" id="UP001212997"/>
    </source>
</evidence>
<dbReference type="GO" id="GO:0005737">
    <property type="term" value="C:cytoplasm"/>
    <property type="evidence" value="ECO:0007669"/>
    <property type="project" value="UniProtKB-SubCell"/>
</dbReference>
<evidence type="ECO:0000256" key="7">
    <source>
        <dbReference type="ARBA" id="ARBA00022801"/>
    </source>
</evidence>
<comment type="subunit">
    <text evidence="4">Homotetramer.</text>
</comment>
<evidence type="ECO:0000259" key="9">
    <source>
        <dbReference type="Pfam" id="PF00326"/>
    </source>
</evidence>
<dbReference type="Proteomes" id="UP001212997">
    <property type="component" value="Unassembled WGS sequence"/>
</dbReference>
<feature type="domain" description="Acylamino-acid-releasing enzyme N-terminal" evidence="10">
    <location>
        <begin position="63"/>
        <end position="453"/>
    </location>
</feature>
<evidence type="ECO:0000259" key="10">
    <source>
        <dbReference type="Pfam" id="PF19283"/>
    </source>
</evidence>
<keyword evidence="7" id="KW-0378">Hydrolase</keyword>
<evidence type="ECO:0000256" key="6">
    <source>
        <dbReference type="ARBA" id="ARBA00022490"/>
    </source>
</evidence>
<evidence type="ECO:0000256" key="4">
    <source>
        <dbReference type="ARBA" id="ARBA00011881"/>
    </source>
</evidence>
<dbReference type="EC" id="3.4.19.1" evidence="5"/>
<dbReference type="InterPro" id="IPR001375">
    <property type="entry name" value="Peptidase_S9_cat"/>
</dbReference>
<evidence type="ECO:0000256" key="5">
    <source>
        <dbReference type="ARBA" id="ARBA00012917"/>
    </source>
</evidence>
<evidence type="ECO:0000256" key="2">
    <source>
        <dbReference type="ARBA" id="ARBA00004496"/>
    </source>
</evidence>
<gene>
    <name evidence="11" type="ORF">NLI96_g7898</name>
</gene>
<feature type="domain" description="Peptidase S9 prolyl oligopeptidase catalytic" evidence="9">
    <location>
        <begin position="530"/>
        <end position="722"/>
    </location>
</feature>
<evidence type="ECO:0000256" key="3">
    <source>
        <dbReference type="ARBA" id="ARBA00010040"/>
    </source>
</evidence>
<reference evidence="11" key="1">
    <citation type="submission" date="2022-07" db="EMBL/GenBank/DDBJ databases">
        <title>Genome Sequence of Physisporinus lineatus.</title>
        <authorList>
            <person name="Buettner E."/>
        </authorList>
    </citation>
    <scope>NUCLEOTIDE SEQUENCE</scope>
    <source>
        <strain evidence="11">VT162</strain>
    </source>
</reference>
<comment type="similarity">
    <text evidence="3">Belongs to the peptidase S9C family.</text>
</comment>
<sequence length="727" mass="80080">MVDSLTIKSNTFYRELAGLPTYVGAQFQDSNVVRVTTSTQDQVRKIRRQGTTNYILHEDQATAVYNVESAELVASTLSPSGQRMAMFREIADQGAPEGKKRFVEIWSSGKLETSLEVTDVHGTFYADEILSSFSFSPSESTLLYTAEIKPDNGSESDPFAKYRFVPPLGEGYAGKRRSGIFLLRWDRSNPLSEPSVSPLRLPESGPRPEILSQPVFASDDRLFAVGYEYTPDRRLLGVKYCPNRLAGIWELRIPPTSSDSKSGKDVTPNDIVCTPTKLTPAHISCRSPRVLENVDGRSKLLLWIANPVGGPHASCSTLHVLNLDTNEQRVLVDTVWDPKPDEFPGIFATTLPPHPFLRLQTPQGTADHIVLTSIWRSRTVVLLISLQDGNVQNLTPDDEGKLLSWNVLGTDGNSQVVCTRSSPSTPPELVIGRIDGSAKVKWQIIAKPTLSSSRRCFLLYLLDIFVLIVDPTILVEKELAKIESSVLSIPGQYPTETILLKSKEVDPNLQVPPCITVPHGGPHGATTTGFNAHHALLVIDGYTLSAPNYTGSVGFGETYIRKLLGQIGTLDVQDCIASIKYLIELGITEAGQGRQFLSGGSHGGFLTAHLITLGEISSSDIPDWYLEESGIPFEPTSVVTSEMYAKLWAMSPLSHVDKVKTPTLLLLGDKDARVSPTQGKTFYHALKGRGRDVEMLTFKEDSHPLESVEAQKVYFEATRDLFAKWRK</sequence>
<dbReference type="GO" id="GO:0004252">
    <property type="term" value="F:serine-type endopeptidase activity"/>
    <property type="evidence" value="ECO:0007669"/>
    <property type="project" value="TreeGrafter"/>
</dbReference>
<evidence type="ECO:0000256" key="1">
    <source>
        <dbReference type="ARBA" id="ARBA00000721"/>
    </source>
</evidence>
<dbReference type="EMBL" id="JANAWD010000340">
    <property type="protein sequence ID" value="KAJ3481094.1"/>
    <property type="molecule type" value="Genomic_DNA"/>
</dbReference>
<evidence type="ECO:0000256" key="8">
    <source>
        <dbReference type="ARBA" id="ARBA00032829"/>
    </source>
</evidence>
<protein>
    <recommendedName>
        <fullName evidence="5">acylaminoacyl-peptidase</fullName>
        <ecNumber evidence="5">3.4.19.1</ecNumber>
    </recommendedName>
    <alternativeName>
        <fullName evidence="8">Dipeptidyl-peptidase V</fullName>
    </alternativeName>
</protein>
<name>A0AAD5V088_9APHY</name>
<dbReference type="SUPFAM" id="SSF82171">
    <property type="entry name" value="DPP6 N-terminal domain-like"/>
    <property type="match status" value="1"/>
</dbReference>
<dbReference type="GO" id="GO:0006508">
    <property type="term" value="P:proteolysis"/>
    <property type="evidence" value="ECO:0007669"/>
    <property type="project" value="InterPro"/>
</dbReference>